<sequence length="826" mass="87946">MVPRRVIADSDEEDDDDFDSPLKPAPIAAPLSPPAAVAVHRYDVEGDVEAPEMEPLSPAHQIGDALLHNHKYGHQQAHQRTSGSTDTTFFDNIHDEHRLMAQQQQQQQQQQHQQQQQQQQRSNLIENIVRMSQKASGGTSSSGDNVSLLPKAGHKLVKSSNVSSATDVTSPAVKLANKAKANAAATTLSGKQVSSASEITTPRKSDGKDEWDVPSSGDEGRSNKSSAKSTTKTYGKRKRGSISRPSLSSAAVAELFAGPQELEVAEVDRSSSDRLPAAKKGKAVEIASDESIIPDTGKFYIAPSSLTPSQKEQYKMVHVSSSDDTNGHGSGGGAAAPDLSMAPPPASKPKSSCATTIAYSTPSRYASSGPRPPWELAQPGLEDDEPIDIENNQEGTEIAENIVDLTSSPEITTSVNSRRRDQPTSAGRLPKLPRQLSRVDEEGVQPIGWSPSPKRQKSKKRRSDDDDELAGDDGWDSEDVGFHREVYKPRPSRRRSNGASNAGAAAQDNNNNAQAAEAATNDDVIQDLPSTQDPHQPPVTTEEASREIPETPDIVAKASAQAPDPAPIMVDGKPPPKKRGRKKKQPPPPSDSDELAPAQAPSVSGAESGAVDSEPTATSAAAADLYAFGDDAAPAEKPKKKRGRPRKSDTPVKAPNKSPVRTEQTTLPSTADPLARDEEDFVPDAAARPSARRSASEEIPPSEEEDDEDDEPVVKKRGRKPAKRPKVSKEPEEAITTHGSASPLQEVDHNTKLQSPAVAAVEASESESSTPARKLAAGPAATPAASSTTKKTANPATPSQQPGKVAYRVGLSKKSRVTSLLKIIRK</sequence>
<evidence type="ECO:0008006" key="4">
    <source>
        <dbReference type="Google" id="ProtNLM"/>
    </source>
</evidence>
<feature type="compositionally biased region" description="Basic residues" evidence="1">
    <location>
        <begin position="575"/>
        <end position="585"/>
    </location>
</feature>
<feature type="compositionally biased region" description="Low complexity" evidence="1">
    <location>
        <begin position="685"/>
        <end position="699"/>
    </location>
</feature>
<feature type="compositionally biased region" description="Polar residues" evidence="1">
    <location>
        <begin position="659"/>
        <end position="669"/>
    </location>
</feature>
<feature type="compositionally biased region" description="Basic residues" evidence="1">
    <location>
        <begin position="715"/>
        <end position="726"/>
    </location>
</feature>
<proteinExistence type="predicted"/>
<feature type="compositionally biased region" description="Acidic residues" evidence="1">
    <location>
        <begin position="465"/>
        <end position="479"/>
    </location>
</feature>
<dbReference type="EMBL" id="JAQQWM010000002">
    <property type="protein sequence ID" value="KAK8078140.1"/>
    <property type="molecule type" value="Genomic_DNA"/>
</dbReference>
<feature type="compositionally biased region" description="Low complexity" evidence="1">
    <location>
        <begin position="755"/>
        <end position="799"/>
    </location>
</feature>
<dbReference type="Proteomes" id="UP001446871">
    <property type="component" value="Unassembled WGS sequence"/>
</dbReference>
<feature type="compositionally biased region" description="Polar residues" evidence="1">
    <location>
        <begin position="353"/>
        <end position="366"/>
    </location>
</feature>
<accession>A0ABR1W6L2</accession>
<feature type="compositionally biased region" description="Low complexity" evidence="1">
    <location>
        <begin position="102"/>
        <end position="120"/>
    </location>
</feature>
<evidence type="ECO:0000256" key="1">
    <source>
        <dbReference type="SAM" id="MobiDB-lite"/>
    </source>
</evidence>
<feature type="compositionally biased region" description="Basic and acidic residues" evidence="1">
    <location>
        <begin position="201"/>
        <end position="211"/>
    </location>
</feature>
<protein>
    <recommendedName>
        <fullName evidence="4">Shugoshin C-terminal domain-containing protein</fullName>
    </recommendedName>
</protein>
<feature type="compositionally biased region" description="Low complexity" evidence="1">
    <location>
        <begin position="21"/>
        <end position="31"/>
    </location>
</feature>
<feature type="region of interest" description="Disordered" evidence="1">
    <location>
        <begin position="310"/>
        <end position="811"/>
    </location>
</feature>
<feature type="region of interest" description="Disordered" evidence="1">
    <location>
        <begin position="100"/>
        <end position="121"/>
    </location>
</feature>
<keyword evidence="3" id="KW-1185">Reference proteome</keyword>
<feature type="compositionally biased region" description="Low complexity" evidence="1">
    <location>
        <begin position="497"/>
        <end position="522"/>
    </location>
</feature>
<organism evidence="2 3">
    <name type="scientific">Apiospora saccharicola</name>
    <dbReference type="NCBI Taxonomy" id="335842"/>
    <lineage>
        <taxon>Eukaryota</taxon>
        <taxon>Fungi</taxon>
        <taxon>Dikarya</taxon>
        <taxon>Ascomycota</taxon>
        <taxon>Pezizomycotina</taxon>
        <taxon>Sordariomycetes</taxon>
        <taxon>Xylariomycetidae</taxon>
        <taxon>Amphisphaeriales</taxon>
        <taxon>Apiosporaceae</taxon>
        <taxon>Apiospora</taxon>
    </lineage>
</organism>
<evidence type="ECO:0000313" key="3">
    <source>
        <dbReference type="Proteomes" id="UP001446871"/>
    </source>
</evidence>
<feature type="compositionally biased region" description="Acidic residues" evidence="1">
    <location>
        <begin position="9"/>
        <end position="19"/>
    </location>
</feature>
<gene>
    <name evidence="2" type="ORF">PG996_004310</name>
</gene>
<feature type="region of interest" description="Disordered" evidence="1">
    <location>
        <begin position="1"/>
        <end position="31"/>
    </location>
</feature>
<feature type="region of interest" description="Disordered" evidence="1">
    <location>
        <begin position="262"/>
        <end position="283"/>
    </location>
</feature>
<feature type="compositionally biased region" description="Low complexity" evidence="1">
    <location>
        <begin position="224"/>
        <end position="233"/>
    </location>
</feature>
<feature type="region of interest" description="Disordered" evidence="1">
    <location>
        <begin position="184"/>
        <end position="248"/>
    </location>
</feature>
<feature type="compositionally biased region" description="Polar residues" evidence="1">
    <location>
        <begin position="404"/>
        <end position="416"/>
    </location>
</feature>
<feature type="compositionally biased region" description="Acidic residues" evidence="1">
    <location>
        <begin position="700"/>
        <end position="711"/>
    </location>
</feature>
<feature type="compositionally biased region" description="Polar residues" evidence="1">
    <location>
        <begin position="189"/>
        <end position="200"/>
    </location>
</feature>
<evidence type="ECO:0000313" key="2">
    <source>
        <dbReference type="EMBL" id="KAK8078140.1"/>
    </source>
</evidence>
<reference evidence="2 3" key="1">
    <citation type="submission" date="2023-01" db="EMBL/GenBank/DDBJ databases">
        <title>Analysis of 21 Apiospora genomes using comparative genomics revels a genus with tremendous synthesis potential of carbohydrate active enzymes and secondary metabolites.</title>
        <authorList>
            <person name="Sorensen T."/>
        </authorList>
    </citation>
    <scope>NUCLEOTIDE SEQUENCE [LARGE SCALE GENOMIC DNA]</scope>
    <source>
        <strain evidence="2 3">CBS 83171</strain>
    </source>
</reference>
<comment type="caution">
    <text evidence="2">The sequence shown here is derived from an EMBL/GenBank/DDBJ whole genome shotgun (WGS) entry which is preliminary data.</text>
</comment>
<name>A0ABR1W6L2_9PEZI</name>